<proteinExistence type="predicted"/>
<reference evidence="2" key="1">
    <citation type="submission" date="2018-06" db="EMBL/GenBank/DDBJ databases">
        <authorList>
            <person name="Zhirakovskaya E."/>
        </authorList>
    </citation>
    <scope>NUCLEOTIDE SEQUENCE</scope>
</reference>
<organism evidence="2">
    <name type="scientific">hydrothermal vent metagenome</name>
    <dbReference type="NCBI Taxonomy" id="652676"/>
    <lineage>
        <taxon>unclassified sequences</taxon>
        <taxon>metagenomes</taxon>
        <taxon>ecological metagenomes</taxon>
    </lineage>
</organism>
<dbReference type="InterPro" id="IPR007842">
    <property type="entry name" value="HEPN_dom"/>
</dbReference>
<dbReference type="Pfam" id="PF05168">
    <property type="entry name" value="HEPN"/>
    <property type="match status" value="1"/>
</dbReference>
<feature type="domain" description="HEPN" evidence="1">
    <location>
        <begin position="12"/>
        <end position="122"/>
    </location>
</feature>
<gene>
    <name evidence="2" type="ORF">MNBD_CHLOROFLEXI01-5103</name>
</gene>
<dbReference type="EMBL" id="UOEU01000088">
    <property type="protein sequence ID" value="VAW30804.1"/>
    <property type="molecule type" value="Genomic_DNA"/>
</dbReference>
<name>A0A3B0VGF3_9ZZZZ</name>
<evidence type="ECO:0000259" key="1">
    <source>
        <dbReference type="PROSITE" id="PS50910"/>
    </source>
</evidence>
<dbReference type="PROSITE" id="PS50910">
    <property type="entry name" value="HEPN"/>
    <property type="match status" value="1"/>
</dbReference>
<evidence type="ECO:0000313" key="2">
    <source>
        <dbReference type="EMBL" id="VAW30804.1"/>
    </source>
</evidence>
<dbReference type="SUPFAM" id="SSF81593">
    <property type="entry name" value="Nucleotidyltransferase substrate binding subunit/domain"/>
    <property type="match status" value="1"/>
</dbReference>
<accession>A0A3B0VGF3</accession>
<dbReference type="Gene3D" id="1.20.120.330">
    <property type="entry name" value="Nucleotidyltransferases domain 2"/>
    <property type="match status" value="1"/>
</dbReference>
<dbReference type="SMART" id="SM00748">
    <property type="entry name" value="HEPN"/>
    <property type="match status" value="1"/>
</dbReference>
<dbReference type="AlphaFoldDB" id="A0A3B0VGF3"/>
<sequence length="129" mass="14909">MVDIDKHIAHWQNGAAEDFEVAEQLIKSGKVRHGLFFLHLTLEKILKALVCRHSQDIAPRLHNLVRLTELSGVDFQQKQIDFLAEMTAFNLEGRYPELWIAVPPHKKANLLAKETGVIFKWMRKQLSNQ</sequence>
<protein>
    <recommendedName>
        <fullName evidence="1">HEPN domain-containing protein</fullName>
    </recommendedName>
</protein>